<accession>A0A8S5NFB4</accession>
<name>A0A8S5NFB4_9CAUD</name>
<organism evidence="1">
    <name type="scientific">Siphoviridae sp. ctB9N2</name>
    <dbReference type="NCBI Taxonomy" id="2826188"/>
    <lineage>
        <taxon>Viruses</taxon>
        <taxon>Duplodnaviria</taxon>
        <taxon>Heunggongvirae</taxon>
        <taxon>Uroviricota</taxon>
        <taxon>Caudoviricetes</taxon>
    </lineage>
</organism>
<dbReference type="EMBL" id="BK015161">
    <property type="protein sequence ID" value="DAD93525.1"/>
    <property type="molecule type" value="Genomic_DNA"/>
</dbReference>
<proteinExistence type="predicted"/>
<sequence>MDALEFLREHKRMCNCYEGCCDCPLEVSICPGSSTMPDEDYKKLITVVEHWSKEYPRKAMKFRGLN</sequence>
<reference evidence="1" key="1">
    <citation type="journal article" date="2021" name="Proc. Natl. Acad. Sci. U.S.A.">
        <title>A Catalog of Tens of Thousands of Viruses from Human Metagenomes Reveals Hidden Associations with Chronic Diseases.</title>
        <authorList>
            <person name="Tisza M.J."/>
            <person name="Buck C.B."/>
        </authorList>
    </citation>
    <scope>NUCLEOTIDE SEQUENCE</scope>
    <source>
        <strain evidence="1">CtB9N2</strain>
    </source>
</reference>
<evidence type="ECO:0000313" key="1">
    <source>
        <dbReference type="EMBL" id="DAD93525.1"/>
    </source>
</evidence>
<protein>
    <submittedName>
        <fullName evidence="1">4Fe-4S binding domain protein</fullName>
    </submittedName>
</protein>